<evidence type="ECO:0000313" key="3">
    <source>
        <dbReference type="Proteomes" id="UP001266305"/>
    </source>
</evidence>
<sequence length="64" mass="7102">MGVDWNILTKNEYLQRHRSKPPDALTGTQPLTRPSTSISGCNNPDSSKHDILADLCQMRANPPL</sequence>
<accession>A0ABQ9W6M3</accession>
<keyword evidence="3" id="KW-1185">Reference proteome</keyword>
<proteinExistence type="predicted"/>
<dbReference type="EMBL" id="JASSZA010000002">
    <property type="protein sequence ID" value="KAK2117045.1"/>
    <property type="molecule type" value="Genomic_DNA"/>
</dbReference>
<feature type="region of interest" description="Disordered" evidence="1">
    <location>
        <begin position="14"/>
        <end position="44"/>
    </location>
</feature>
<reference evidence="2 3" key="1">
    <citation type="submission" date="2023-05" db="EMBL/GenBank/DDBJ databases">
        <title>B98-5 Cell Line De Novo Hybrid Assembly: An Optical Mapping Approach.</title>
        <authorList>
            <person name="Kananen K."/>
            <person name="Auerbach J.A."/>
            <person name="Kautto E."/>
            <person name="Blachly J.S."/>
        </authorList>
    </citation>
    <scope>NUCLEOTIDE SEQUENCE [LARGE SCALE GENOMIC DNA]</scope>
    <source>
        <strain evidence="2">B95-8</strain>
        <tissue evidence="2">Cell line</tissue>
    </source>
</reference>
<comment type="caution">
    <text evidence="2">The sequence shown here is derived from an EMBL/GenBank/DDBJ whole genome shotgun (WGS) entry which is preliminary data.</text>
</comment>
<dbReference type="Proteomes" id="UP001266305">
    <property type="component" value="Unassembled WGS sequence"/>
</dbReference>
<organism evidence="2 3">
    <name type="scientific">Saguinus oedipus</name>
    <name type="common">Cotton-top tamarin</name>
    <name type="synonym">Oedipomidas oedipus</name>
    <dbReference type="NCBI Taxonomy" id="9490"/>
    <lineage>
        <taxon>Eukaryota</taxon>
        <taxon>Metazoa</taxon>
        <taxon>Chordata</taxon>
        <taxon>Craniata</taxon>
        <taxon>Vertebrata</taxon>
        <taxon>Euteleostomi</taxon>
        <taxon>Mammalia</taxon>
        <taxon>Eutheria</taxon>
        <taxon>Euarchontoglires</taxon>
        <taxon>Primates</taxon>
        <taxon>Haplorrhini</taxon>
        <taxon>Platyrrhini</taxon>
        <taxon>Cebidae</taxon>
        <taxon>Callitrichinae</taxon>
        <taxon>Saguinus</taxon>
    </lineage>
</organism>
<name>A0ABQ9W6M3_SAGOE</name>
<feature type="non-terminal residue" evidence="2">
    <location>
        <position position="64"/>
    </location>
</feature>
<evidence type="ECO:0000313" key="2">
    <source>
        <dbReference type="EMBL" id="KAK2117045.1"/>
    </source>
</evidence>
<gene>
    <name evidence="2" type="ORF">P7K49_003931</name>
</gene>
<evidence type="ECO:0000256" key="1">
    <source>
        <dbReference type="SAM" id="MobiDB-lite"/>
    </source>
</evidence>
<protein>
    <submittedName>
        <fullName evidence="2">Uncharacterized protein</fullName>
    </submittedName>
</protein>
<feature type="compositionally biased region" description="Polar residues" evidence="1">
    <location>
        <begin position="26"/>
        <end position="44"/>
    </location>
</feature>